<dbReference type="GO" id="GO:0000824">
    <property type="term" value="F:inositol-1,4,5,6-tetrakisphosphate 3-kinase activity"/>
    <property type="evidence" value="ECO:0007669"/>
    <property type="project" value="TreeGrafter"/>
</dbReference>
<feature type="region of interest" description="Disordered" evidence="5">
    <location>
        <begin position="1"/>
        <end position="56"/>
    </location>
</feature>
<dbReference type="GO" id="GO:0005737">
    <property type="term" value="C:cytoplasm"/>
    <property type="evidence" value="ECO:0007669"/>
    <property type="project" value="TreeGrafter"/>
</dbReference>
<sequence>MPSARPSTERPHVRPSPKSARPLFRKSSYASSSSSTSSGGVDEAPPNPSANPGIGRKVAASLQLFKETAASSTEDVALGERSRPEVSSSRQRTGSSQKPEGVAAAQFEFVKRSEWPDREAAAIRRGESSTGLSRVRTRESVSVYDDVDDAELANERKPSIREGVVNDLARWRESVMTRHDSGRGRRLERASECVLTDTEVGSASASAISLTFDPPGSNVSSHSSARSRTYPPSPSPSRSPPERFSLLPSSNVPSEGAIDASDILGSGCIPVRPRSPTPVRFSPLDTVALSYTPPSANSSPDHPTFSPWSTDDESAWETASATTSTSTTSATSPNPLTSSQTHVYPTPFVNFPADHDEEGMAHPYPTLGEMLQKSDDADGLNSGDEFDFDFDMSQGGLPHIPLRPFRNQVGGHSAIYKFTKQAVCKPLVSRENLFYESVEREAPPLLGFIPRYLGVMLVSYRRVPKGTTTPPKDGDSSTPPSHDFGLRTPRPPMHKSLTSPSRMPENTHTHCTNADVPSVAEEDEGGDTDHTEAEMPEVALDHNRHIIPEWMFNGGRNRSMSHSYASSGSLLPRYLKRTRLAGSTASSPDLLPMDRRTLSLGASVDSKPSPLARSSPLQVDTIPPLTPANSPNNFITTLPPPSARISQSPHSFSTTKGEEDVASRPGFRPYQSETHSASQSPGWFGGIGSTMVNTKLKDHVFSTVLRRLRNRNSGSRCHRLRAEDEGDIADGEDDDVERRKASVRCKKRPANQLECSSDTNARESSAVRLRRVQSESMMTSPGKLVSMSAGIDDLLGHKGFDGISYPSAQQSTDLWNDLELAPSLSRRRRSRSRSLQQLPIPPPSAPIPIAERVPGPGRILPDPDPAVTRQNHFILMEDLTGRMKHPCVLDLKMGTRQYGMDASSAKKKSQRKKCDRTTSRSLGVRVCGMQVWNNKTQSYMTQDKYMGRDVRAEEFPSVLASFLFNGERILAYQIPLLLQKLYALARIINRLKGYRFYGCSLLFIYDGDQESQEAFKSSVLEQPSSRSKRGESLERSQSRTSEKSERPTLRHSYSEDLLVGPVAKRSAGRRKRGEMNVRIVDFAHTTTGQDWIPYPSNDRKHEVSNSQGYQTNIDPETGLIYARFPPHYPDQPDRGFLFGLKNLSETLENIWNEERIRRIKASRDDPAIVKFQLSPLSTDGKDIFEQIFGQREIDDDAGTLST</sequence>
<feature type="compositionally biased region" description="Polar residues" evidence="5">
    <location>
        <begin position="466"/>
        <end position="480"/>
    </location>
</feature>
<organism evidence="6 7">
    <name type="scientific">Athelia psychrophila</name>
    <dbReference type="NCBI Taxonomy" id="1759441"/>
    <lineage>
        <taxon>Eukaryota</taxon>
        <taxon>Fungi</taxon>
        <taxon>Dikarya</taxon>
        <taxon>Basidiomycota</taxon>
        <taxon>Agaricomycotina</taxon>
        <taxon>Agaricomycetes</taxon>
        <taxon>Agaricomycetidae</taxon>
        <taxon>Atheliales</taxon>
        <taxon>Atheliaceae</taxon>
        <taxon>Athelia</taxon>
    </lineage>
</organism>
<dbReference type="GO" id="GO:0046854">
    <property type="term" value="P:phosphatidylinositol phosphate biosynthetic process"/>
    <property type="evidence" value="ECO:0007669"/>
    <property type="project" value="TreeGrafter"/>
</dbReference>
<feature type="compositionally biased region" description="Low complexity" evidence="5">
    <location>
        <begin position="27"/>
        <end position="38"/>
    </location>
</feature>
<dbReference type="PANTHER" id="PTHR12400:SF21">
    <property type="entry name" value="KINASE"/>
    <property type="match status" value="1"/>
</dbReference>
<dbReference type="Gene3D" id="3.30.470.160">
    <property type="entry name" value="Inositol polyphosphate kinase"/>
    <property type="match status" value="1"/>
</dbReference>
<feature type="region of interest" description="Disordered" evidence="5">
    <location>
        <begin position="208"/>
        <end position="259"/>
    </location>
</feature>
<feature type="region of interest" description="Disordered" evidence="5">
    <location>
        <begin position="754"/>
        <end position="780"/>
    </location>
</feature>
<dbReference type="Pfam" id="PF03770">
    <property type="entry name" value="IPK"/>
    <property type="match status" value="1"/>
</dbReference>
<evidence type="ECO:0000256" key="3">
    <source>
        <dbReference type="ARBA" id="ARBA00022777"/>
    </source>
</evidence>
<feature type="compositionally biased region" description="Basic and acidic residues" evidence="5">
    <location>
        <begin position="118"/>
        <end position="127"/>
    </location>
</feature>
<feature type="compositionally biased region" description="Polar residues" evidence="5">
    <location>
        <begin position="671"/>
        <end position="681"/>
    </location>
</feature>
<feature type="region of interest" description="Disordered" evidence="5">
    <location>
        <begin position="118"/>
        <end position="139"/>
    </location>
</feature>
<dbReference type="OrthoDB" id="2573163at2759"/>
<feature type="compositionally biased region" description="Polar residues" evidence="5">
    <location>
        <begin position="85"/>
        <end position="98"/>
    </location>
</feature>
<dbReference type="InterPro" id="IPR038286">
    <property type="entry name" value="IPK_sf"/>
</dbReference>
<comment type="similarity">
    <text evidence="1 4">Belongs to the inositol phosphokinase (IPK) family.</text>
</comment>
<evidence type="ECO:0000313" key="7">
    <source>
        <dbReference type="Proteomes" id="UP000076532"/>
    </source>
</evidence>
<dbReference type="EC" id="2.7.-.-" evidence="4"/>
<feature type="region of interest" description="Disordered" evidence="5">
    <location>
        <begin position="68"/>
        <end position="103"/>
    </location>
</feature>
<dbReference type="EMBL" id="KV417525">
    <property type="protein sequence ID" value="KZP24613.1"/>
    <property type="molecule type" value="Genomic_DNA"/>
</dbReference>
<dbReference type="Proteomes" id="UP000076532">
    <property type="component" value="Unassembled WGS sequence"/>
</dbReference>
<feature type="compositionally biased region" description="Polar residues" evidence="5">
    <location>
        <begin position="333"/>
        <end position="343"/>
    </location>
</feature>
<evidence type="ECO:0000256" key="5">
    <source>
        <dbReference type="SAM" id="MobiDB-lite"/>
    </source>
</evidence>
<dbReference type="GO" id="GO:0008440">
    <property type="term" value="F:inositol-1,4,5-trisphosphate 3-kinase activity"/>
    <property type="evidence" value="ECO:0007669"/>
    <property type="project" value="TreeGrafter"/>
</dbReference>
<name>A0A166N3K7_9AGAM</name>
<feature type="region of interest" description="Disordered" evidence="5">
    <location>
        <begin position="292"/>
        <end position="343"/>
    </location>
</feature>
<feature type="compositionally biased region" description="Polar residues" evidence="5">
    <location>
        <begin position="496"/>
        <end position="512"/>
    </location>
</feature>
<accession>A0A166N3K7</accession>
<feature type="compositionally biased region" description="Polar residues" evidence="5">
    <location>
        <begin position="754"/>
        <end position="763"/>
    </location>
</feature>
<evidence type="ECO:0000256" key="2">
    <source>
        <dbReference type="ARBA" id="ARBA00022679"/>
    </source>
</evidence>
<feature type="region of interest" description="Disordered" evidence="5">
    <location>
        <begin position="1016"/>
        <end position="1050"/>
    </location>
</feature>
<dbReference type="STRING" id="436010.A0A166N3K7"/>
<feature type="compositionally biased region" description="Low complexity" evidence="5">
    <location>
        <begin position="217"/>
        <end position="230"/>
    </location>
</feature>
<feature type="region of interest" description="Disordered" evidence="5">
    <location>
        <begin position="642"/>
        <end position="682"/>
    </location>
</feature>
<gene>
    <name evidence="6" type="ORF">FIBSPDRAFT_951017</name>
</gene>
<evidence type="ECO:0000313" key="6">
    <source>
        <dbReference type="EMBL" id="KZP24613.1"/>
    </source>
</evidence>
<feature type="compositionally biased region" description="Low complexity" evidence="5">
    <location>
        <begin position="318"/>
        <end position="332"/>
    </location>
</feature>
<dbReference type="PANTHER" id="PTHR12400">
    <property type="entry name" value="INOSITOL POLYPHOSPHATE KINASE"/>
    <property type="match status" value="1"/>
</dbReference>
<reference evidence="6 7" key="1">
    <citation type="journal article" date="2016" name="Mol. Biol. Evol.">
        <title>Comparative Genomics of Early-Diverging Mushroom-Forming Fungi Provides Insights into the Origins of Lignocellulose Decay Capabilities.</title>
        <authorList>
            <person name="Nagy L.G."/>
            <person name="Riley R."/>
            <person name="Tritt A."/>
            <person name="Adam C."/>
            <person name="Daum C."/>
            <person name="Floudas D."/>
            <person name="Sun H."/>
            <person name="Yadav J.S."/>
            <person name="Pangilinan J."/>
            <person name="Larsson K.H."/>
            <person name="Matsuura K."/>
            <person name="Barry K."/>
            <person name="Labutti K."/>
            <person name="Kuo R."/>
            <person name="Ohm R.A."/>
            <person name="Bhattacharya S.S."/>
            <person name="Shirouzu T."/>
            <person name="Yoshinaga Y."/>
            <person name="Martin F.M."/>
            <person name="Grigoriev I.V."/>
            <person name="Hibbett D.S."/>
        </authorList>
    </citation>
    <scope>NUCLEOTIDE SEQUENCE [LARGE SCALE GENOMIC DNA]</scope>
    <source>
        <strain evidence="6 7">CBS 109695</strain>
    </source>
</reference>
<keyword evidence="2 4" id="KW-0808">Transferase</keyword>
<evidence type="ECO:0000256" key="4">
    <source>
        <dbReference type="RuleBase" id="RU363090"/>
    </source>
</evidence>
<keyword evidence="7" id="KW-1185">Reference proteome</keyword>
<feature type="region of interest" description="Disordered" evidence="5">
    <location>
        <begin position="464"/>
        <end position="530"/>
    </location>
</feature>
<dbReference type="SUPFAM" id="SSF56104">
    <property type="entry name" value="SAICAR synthase-like"/>
    <property type="match status" value="1"/>
</dbReference>
<keyword evidence="3 4" id="KW-0418">Kinase</keyword>
<dbReference type="GO" id="GO:0032958">
    <property type="term" value="P:inositol phosphate biosynthetic process"/>
    <property type="evidence" value="ECO:0007669"/>
    <property type="project" value="InterPro"/>
</dbReference>
<protein>
    <recommendedName>
        <fullName evidence="4">Kinase</fullName>
        <ecNumber evidence="4">2.7.-.-</ecNumber>
    </recommendedName>
</protein>
<dbReference type="InterPro" id="IPR005522">
    <property type="entry name" value="IPK"/>
</dbReference>
<feature type="compositionally biased region" description="Polar residues" evidence="5">
    <location>
        <begin position="1016"/>
        <end position="1025"/>
    </location>
</feature>
<dbReference type="AlphaFoldDB" id="A0A166N3K7"/>
<proteinExistence type="inferred from homology"/>
<feature type="compositionally biased region" description="Polar residues" evidence="5">
    <location>
        <begin position="644"/>
        <end position="655"/>
    </location>
</feature>
<feature type="region of interest" description="Disordered" evidence="5">
    <location>
        <begin position="826"/>
        <end position="856"/>
    </location>
</feature>
<evidence type="ECO:0000256" key="1">
    <source>
        <dbReference type="ARBA" id="ARBA00007374"/>
    </source>
</evidence>
<dbReference type="GO" id="GO:0005634">
    <property type="term" value="C:nucleus"/>
    <property type="evidence" value="ECO:0007669"/>
    <property type="project" value="TreeGrafter"/>
</dbReference>
<feature type="compositionally biased region" description="Basic and acidic residues" evidence="5">
    <location>
        <begin position="1028"/>
        <end position="1050"/>
    </location>
</feature>
<feature type="compositionally biased region" description="Polar residues" evidence="5">
    <location>
        <begin position="292"/>
        <end position="309"/>
    </location>
</feature>